<evidence type="ECO:0000313" key="5">
    <source>
        <dbReference type="EMBL" id="KAG8195824.1"/>
    </source>
</evidence>
<keyword evidence="3" id="KW-0732">Signal</keyword>
<feature type="disulfide bond" evidence="1">
    <location>
        <begin position="204"/>
        <end position="221"/>
    </location>
</feature>
<keyword evidence="1" id="KW-1015">Disulfide bond</keyword>
<feature type="transmembrane region" description="Helical" evidence="2">
    <location>
        <begin position="327"/>
        <end position="349"/>
    </location>
</feature>
<evidence type="ECO:0000259" key="4">
    <source>
        <dbReference type="PROSITE" id="PS50026"/>
    </source>
</evidence>
<keyword evidence="2" id="KW-0812">Transmembrane</keyword>
<keyword evidence="1" id="KW-0245">EGF-like domain</keyword>
<keyword evidence="6" id="KW-1185">Reference proteome</keyword>
<organism evidence="5 6">
    <name type="scientific">Oedothorax gibbosus</name>
    <dbReference type="NCBI Taxonomy" id="931172"/>
    <lineage>
        <taxon>Eukaryota</taxon>
        <taxon>Metazoa</taxon>
        <taxon>Ecdysozoa</taxon>
        <taxon>Arthropoda</taxon>
        <taxon>Chelicerata</taxon>
        <taxon>Arachnida</taxon>
        <taxon>Araneae</taxon>
        <taxon>Araneomorphae</taxon>
        <taxon>Entelegynae</taxon>
        <taxon>Araneoidea</taxon>
        <taxon>Linyphiidae</taxon>
        <taxon>Erigoninae</taxon>
        <taxon>Oedothorax</taxon>
    </lineage>
</organism>
<evidence type="ECO:0000313" key="6">
    <source>
        <dbReference type="Proteomes" id="UP000827092"/>
    </source>
</evidence>
<reference evidence="5 6" key="1">
    <citation type="journal article" date="2022" name="Nat. Ecol. Evol.">
        <title>A masculinizing supergene underlies an exaggerated male reproductive morph in a spider.</title>
        <authorList>
            <person name="Hendrickx F."/>
            <person name="De Corte Z."/>
            <person name="Sonet G."/>
            <person name="Van Belleghem S.M."/>
            <person name="Kostlbacher S."/>
            <person name="Vangestel C."/>
        </authorList>
    </citation>
    <scope>NUCLEOTIDE SEQUENCE [LARGE SCALE GENOMIC DNA]</scope>
    <source>
        <strain evidence="5">W744_W776</strain>
    </source>
</reference>
<comment type="caution">
    <text evidence="1">Lacks conserved residue(s) required for the propagation of feature annotation.</text>
</comment>
<dbReference type="Proteomes" id="UP000827092">
    <property type="component" value="Unassembled WGS sequence"/>
</dbReference>
<dbReference type="AlphaFoldDB" id="A0AAV6VGM8"/>
<comment type="caution">
    <text evidence="5">The sequence shown here is derived from an EMBL/GenBank/DDBJ whole genome shotgun (WGS) entry which is preliminary data.</text>
</comment>
<dbReference type="PROSITE" id="PS00022">
    <property type="entry name" value="EGF_1"/>
    <property type="match status" value="2"/>
</dbReference>
<dbReference type="PROSITE" id="PS01186">
    <property type="entry name" value="EGF_2"/>
    <property type="match status" value="2"/>
</dbReference>
<evidence type="ECO:0000256" key="3">
    <source>
        <dbReference type="SAM" id="SignalP"/>
    </source>
</evidence>
<dbReference type="Gene3D" id="2.10.25.10">
    <property type="entry name" value="Laminin"/>
    <property type="match status" value="2"/>
</dbReference>
<keyword evidence="2" id="KW-1133">Transmembrane helix</keyword>
<dbReference type="Pfam" id="PF00008">
    <property type="entry name" value="EGF"/>
    <property type="match status" value="1"/>
</dbReference>
<keyword evidence="2" id="KW-0472">Membrane</keyword>
<feature type="domain" description="EGF-like" evidence="4">
    <location>
        <begin position="195"/>
        <end position="233"/>
    </location>
</feature>
<protein>
    <recommendedName>
        <fullName evidence="4">EGF-like domain-containing protein</fullName>
    </recommendedName>
</protein>
<dbReference type="InterPro" id="IPR000742">
    <property type="entry name" value="EGF"/>
</dbReference>
<name>A0AAV6VGM8_9ARAC</name>
<sequence length="370" mass="41041">MQKLNIILFIIISTVSCKTVNVLNTTSVPNENDELVHALNTVDSNELLMTRDKLLIQDCGSNGVNCTKDPFENDDFEACPEKYVFFNDMCIECDCGEAPCELDENGTKKDCNCSSTQKIFKGRCLTCVCGELSRLCYFDNKGGKQCVCKAGAADRLGTCTACSCGENSRSCLFNKEGDLVCYCKPRFAQRNDTCYESCKSSHECLNGGVCKSEDGSSSLFCKCPDGFTGGFCEVDMVCEAMRSSCDAMKAVCKRDRTRRYCECRSGQKFNPIFGVCEDICDSTKCNNGFCVVKDLGFNCICKQGYGGALCDEEIDKTRDYYSPYNTIPIIVLGILCFSIVGFSIGALLLKHRNEKLMKLYQQKTQVFSQH</sequence>
<accession>A0AAV6VGM8</accession>
<feature type="domain" description="EGF-like" evidence="4">
    <location>
        <begin position="281"/>
        <end position="311"/>
    </location>
</feature>
<feature type="signal peptide" evidence="3">
    <location>
        <begin position="1"/>
        <end position="17"/>
    </location>
</feature>
<dbReference type="SUPFAM" id="SSF57196">
    <property type="entry name" value="EGF/Laminin"/>
    <property type="match status" value="2"/>
</dbReference>
<feature type="chain" id="PRO_5043899543" description="EGF-like domain-containing protein" evidence="3">
    <location>
        <begin position="18"/>
        <end position="370"/>
    </location>
</feature>
<proteinExistence type="predicted"/>
<gene>
    <name evidence="5" type="ORF">JTE90_008523</name>
</gene>
<evidence type="ECO:0000256" key="2">
    <source>
        <dbReference type="SAM" id="Phobius"/>
    </source>
</evidence>
<feature type="disulfide bond" evidence="1">
    <location>
        <begin position="223"/>
        <end position="232"/>
    </location>
</feature>
<dbReference type="PROSITE" id="PS50026">
    <property type="entry name" value="EGF_3"/>
    <property type="match status" value="2"/>
</dbReference>
<dbReference type="PROSITE" id="PS51257">
    <property type="entry name" value="PROKAR_LIPOPROTEIN"/>
    <property type="match status" value="1"/>
</dbReference>
<evidence type="ECO:0000256" key="1">
    <source>
        <dbReference type="PROSITE-ProRule" id="PRU00076"/>
    </source>
</evidence>
<dbReference type="SMART" id="SM00181">
    <property type="entry name" value="EGF"/>
    <property type="match status" value="3"/>
</dbReference>
<dbReference type="EMBL" id="JAFNEN010000077">
    <property type="protein sequence ID" value="KAG8195824.1"/>
    <property type="molecule type" value="Genomic_DNA"/>
</dbReference>
<dbReference type="CDD" id="cd00054">
    <property type="entry name" value="EGF_CA"/>
    <property type="match status" value="1"/>
</dbReference>
<feature type="disulfide bond" evidence="1">
    <location>
        <begin position="301"/>
        <end position="310"/>
    </location>
</feature>